<sequence>MKPADKAWTNQLNALVIASDHAIGPPLRSAPGKRGGNATSTTAGSSPHARSCPCEIASSCIPSADHPCLSLSSATIPSGTPSCITPCFPPRGEAGRETGHIVLTRRCPRITSHQWFKKPTSAYPRKRVPATLVCPILPYNCANPSLSTFTSPDVSQGLSVLPPVPCSPGYSLPQTGQGTRLMMRRTARLLSQFDCDAGPPPRHDLPRCSRPSVSCEIQRSTEKASPVEQTARHTSPDQKCCLTQQPLSSATPPRHWPVNEPPPRAESSEGPESPASQCQDASRGCGGWSGHTDPPPLSSSCFQKRPTQDRCPPNNLIDARVRSLSWSLVSSGWVTSILRGRQIKRTHLPTVHHRCVPRT</sequence>
<feature type="region of interest" description="Disordered" evidence="1">
    <location>
        <begin position="219"/>
        <end position="290"/>
    </location>
</feature>
<gene>
    <name evidence="2" type="ORF">B0J13DRAFT_633111</name>
</gene>
<reference evidence="2" key="1">
    <citation type="journal article" date="2021" name="Nat. Commun.">
        <title>Genetic determinants of endophytism in the Arabidopsis root mycobiome.</title>
        <authorList>
            <person name="Mesny F."/>
            <person name="Miyauchi S."/>
            <person name="Thiergart T."/>
            <person name="Pickel B."/>
            <person name="Atanasova L."/>
            <person name="Karlsson M."/>
            <person name="Huettel B."/>
            <person name="Barry K.W."/>
            <person name="Haridas S."/>
            <person name="Chen C."/>
            <person name="Bauer D."/>
            <person name="Andreopoulos W."/>
            <person name="Pangilinan J."/>
            <person name="LaButti K."/>
            <person name="Riley R."/>
            <person name="Lipzen A."/>
            <person name="Clum A."/>
            <person name="Drula E."/>
            <person name="Henrissat B."/>
            <person name="Kohler A."/>
            <person name="Grigoriev I.V."/>
            <person name="Martin F.M."/>
            <person name="Hacquard S."/>
        </authorList>
    </citation>
    <scope>NUCLEOTIDE SEQUENCE</scope>
    <source>
        <strain evidence="2">MPI-CAGE-AT-0021</strain>
    </source>
</reference>
<comment type="caution">
    <text evidence="2">The sequence shown here is derived from an EMBL/GenBank/DDBJ whole genome shotgun (WGS) entry which is preliminary data.</text>
</comment>
<keyword evidence="3" id="KW-1185">Reference proteome</keyword>
<evidence type="ECO:0000313" key="2">
    <source>
        <dbReference type="EMBL" id="KAH7162201.1"/>
    </source>
</evidence>
<dbReference type="AlphaFoldDB" id="A0A9P9FHF9"/>
<protein>
    <submittedName>
        <fullName evidence="2">Uncharacterized protein</fullName>
    </submittedName>
</protein>
<feature type="region of interest" description="Disordered" evidence="1">
    <location>
        <begin position="23"/>
        <end position="48"/>
    </location>
</feature>
<proteinExistence type="predicted"/>
<evidence type="ECO:0000256" key="1">
    <source>
        <dbReference type="SAM" id="MobiDB-lite"/>
    </source>
</evidence>
<dbReference type="Proteomes" id="UP000717696">
    <property type="component" value="Unassembled WGS sequence"/>
</dbReference>
<organism evidence="2 3">
    <name type="scientific">Dactylonectria estremocensis</name>
    <dbReference type="NCBI Taxonomy" id="1079267"/>
    <lineage>
        <taxon>Eukaryota</taxon>
        <taxon>Fungi</taxon>
        <taxon>Dikarya</taxon>
        <taxon>Ascomycota</taxon>
        <taxon>Pezizomycotina</taxon>
        <taxon>Sordariomycetes</taxon>
        <taxon>Hypocreomycetidae</taxon>
        <taxon>Hypocreales</taxon>
        <taxon>Nectriaceae</taxon>
        <taxon>Dactylonectria</taxon>
    </lineage>
</organism>
<dbReference type="EMBL" id="JAGMUU010000001">
    <property type="protein sequence ID" value="KAH7162201.1"/>
    <property type="molecule type" value="Genomic_DNA"/>
</dbReference>
<evidence type="ECO:0000313" key="3">
    <source>
        <dbReference type="Proteomes" id="UP000717696"/>
    </source>
</evidence>
<feature type="compositionally biased region" description="Polar residues" evidence="1">
    <location>
        <begin position="241"/>
        <end position="251"/>
    </location>
</feature>
<name>A0A9P9FHF9_9HYPO</name>
<accession>A0A9P9FHF9</accession>
<feature type="region of interest" description="Disordered" evidence="1">
    <location>
        <begin position="193"/>
        <end position="212"/>
    </location>
</feature>